<proteinExistence type="predicted"/>
<accession>A0A330GRI2</accession>
<evidence type="ECO:0000313" key="2">
    <source>
        <dbReference type="Proteomes" id="UP000251956"/>
    </source>
</evidence>
<reference evidence="1 2" key="2">
    <citation type="submission" date="2018-07" db="EMBL/GenBank/DDBJ databases">
        <title>Diversity of Mesorhizobium strains in Brazil.</title>
        <authorList>
            <person name="Helene L.C.F."/>
            <person name="Dall'Agnol R."/>
            <person name="Delamuta J.R.M."/>
            <person name="Hungria M."/>
        </authorList>
    </citation>
    <scope>NUCLEOTIDE SEQUENCE [LARGE SCALE GENOMIC DNA]</scope>
    <source>
        <strain evidence="1 2">CNPSo 3140</strain>
    </source>
</reference>
<dbReference type="EMBL" id="QMBQ01000006">
    <property type="protein sequence ID" value="RAZ74388.1"/>
    <property type="molecule type" value="Genomic_DNA"/>
</dbReference>
<organism evidence="1 2">
    <name type="scientific">Mesorhizobium atlanticum</name>
    <dbReference type="NCBI Taxonomy" id="2233532"/>
    <lineage>
        <taxon>Bacteria</taxon>
        <taxon>Pseudomonadati</taxon>
        <taxon>Pseudomonadota</taxon>
        <taxon>Alphaproteobacteria</taxon>
        <taxon>Hyphomicrobiales</taxon>
        <taxon>Phyllobacteriaceae</taxon>
        <taxon>Mesorhizobium</taxon>
    </lineage>
</organism>
<name>A0A330GRI2_9HYPH</name>
<comment type="caution">
    <text evidence="1">The sequence shown here is derived from an EMBL/GenBank/DDBJ whole genome shotgun (WGS) entry which is preliminary data.</text>
</comment>
<protein>
    <submittedName>
        <fullName evidence="1">Uncharacterized protein</fullName>
    </submittedName>
</protein>
<evidence type="ECO:0000313" key="1">
    <source>
        <dbReference type="EMBL" id="RAZ74388.1"/>
    </source>
</evidence>
<keyword evidence="2" id="KW-1185">Reference proteome</keyword>
<gene>
    <name evidence="1" type="ORF">DPM35_21915</name>
</gene>
<dbReference type="Proteomes" id="UP000251956">
    <property type="component" value="Unassembled WGS sequence"/>
</dbReference>
<dbReference type="AlphaFoldDB" id="A0A330GRI2"/>
<reference evidence="2" key="1">
    <citation type="submission" date="2018-06" db="EMBL/GenBank/DDBJ databases">
        <authorList>
            <person name="Helene L.C."/>
            <person name="Dall'Agnol R."/>
            <person name="Delamuta J.R."/>
            <person name="Hungria M."/>
        </authorList>
    </citation>
    <scope>NUCLEOTIDE SEQUENCE [LARGE SCALE GENOMIC DNA]</scope>
    <source>
        <strain evidence="2">CNPSo 3140</strain>
    </source>
</reference>
<sequence length="61" mass="7088">MVQRLMEETGITVEEAQELIALLGYEWSSLLREAHILMQKKRRSLLVCSSDLLPRVPRPRP</sequence>